<dbReference type="Pfam" id="PF00027">
    <property type="entry name" value="cNMP_binding"/>
    <property type="match status" value="1"/>
</dbReference>
<dbReference type="SUPFAM" id="SSF51206">
    <property type="entry name" value="cAMP-binding domain-like"/>
    <property type="match status" value="1"/>
</dbReference>
<dbReference type="KEGG" id="fae:FAES_1631"/>
<accession>I0K688</accession>
<dbReference type="HOGENOM" id="CLU_075053_9_3_10"/>
<dbReference type="Proteomes" id="UP000011058">
    <property type="component" value="Chromosome"/>
</dbReference>
<sequence>MSNVHFLAQVFSQPTFSAAEQTTILAAFSRVEFRRHDYLLNAGQTAGHYWFLEQGVVRSFVIDVAGNDISTNFYTAGDAVIDWPSLFLRKPARESMQALTPCVCWQVDYVHFQQLFHSIEAFREAGRRRLVTSYFALQQHRLSLIADPAKERYRQLLAERPQLVQHVPLKQLATYLGITATSLSRIRNELAHE</sequence>
<dbReference type="CDD" id="cd00038">
    <property type="entry name" value="CAP_ED"/>
    <property type="match status" value="1"/>
</dbReference>
<dbReference type="OrthoDB" id="1044733at2"/>
<dbReference type="InterPro" id="IPR000595">
    <property type="entry name" value="cNMP-bd_dom"/>
</dbReference>
<evidence type="ECO:0000313" key="3">
    <source>
        <dbReference type="Proteomes" id="UP000011058"/>
    </source>
</evidence>
<dbReference type="STRING" id="1166018.FAES_1631"/>
<protein>
    <submittedName>
        <fullName evidence="2">Putative transcriptional regulator, Crp/Fnr family</fullName>
    </submittedName>
</protein>
<dbReference type="InterPro" id="IPR050397">
    <property type="entry name" value="Env_Response_Regulators"/>
</dbReference>
<dbReference type="SMART" id="SM00100">
    <property type="entry name" value="cNMP"/>
    <property type="match status" value="1"/>
</dbReference>
<feature type="domain" description="Cyclic nucleotide-binding" evidence="1">
    <location>
        <begin position="20"/>
        <end position="116"/>
    </location>
</feature>
<keyword evidence="3" id="KW-1185">Reference proteome</keyword>
<evidence type="ECO:0000259" key="1">
    <source>
        <dbReference type="PROSITE" id="PS50042"/>
    </source>
</evidence>
<dbReference type="InterPro" id="IPR014710">
    <property type="entry name" value="RmlC-like_jellyroll"/>
</dbReference>
<evidence type="ECO:0000313" key="2">
    <source>
        <dbReference type="EMBL" id="CCG99641.1"/>
    </source>
</evidence>
<gene>
    <name evidence="2" type="ORF">FAES_1631</name>
</gene>
<dbReference type="Gene3D" id="2.60.120.10">
    <property type="entry name" value="Jelly Rolls"/>
    <property type="match status" value="1"/>
</dbReference>
<organism evidence="2 3">
    <name type="scientific">Fibrella aestuarina BUZ 2</name>
    <dbReference type="NCBI Taxonomy" id="1166018"/>
    <lineage>
        <taxon>Bacteria</taxon>
        <taxon>Pseudomonadati</taxon>
        <taxon>Bacteroidota</taxon>
        <taxon>Cytophagia</taxon>
        <taxon>Cytophagales</taxon>
        <taxon>Spirosomataceae</taxon>
        <taxon>Fibrella</taxon>
    </lineage>
</organism>
<dbReference type="eggNOG" id="COG0664">
    <property type="taxonomic scope" value="Bacteria"/>
</dbReference>
<proteinExistence type="predicted"/>
<dbReference type="PANTHER" id="PTHR24567">
    <property type="entry name" value="CRP FAMILY TRANSCRIPTIONAL REGULATORY PROTEIN"/>
    <property type="match status" value="1"/>
</dbReference>
<dbReference type="PATRIC" id="fig|1166018.3.peg.3368"/>
<dbReference type="GO" id="GO:0003700">
    <property type="term" value="F:DNA-binding transcription factor activity"/>
    <property type="evidence" value="ECO:0007669"/>
    <property type="project" value="TreeGrafter"/>
</dbReference>
<dbReference type="PANTHER" id="PTHR24567:SF76">
    <property type="entry name" value="CYCLIC NUCLEOTIDE-BINDING DOMAIN PROTEIN"/>
    <property type="match status" value="1"/>
</dbReference>
<dbReference type="InterPro" id="IPR018490">
    <property type="entry name" value="cNMP-bd_dom_sf"/>
</dbReference>
<reference evidence="2 3" key="1">
    <citation type="journal article" date="2012" name="J. Bacteriol.">
        <title>Genome Sequence of Fibrella aestuarina BUZ 2T, a Filamentous Marine Bacterium.</title>
        <authorList>
            <person name="Filippini M."/>
            <person name="Qi W."/>
            <person name="Blom J."/>
            <person name="Goesmann A."/>
            <person name="Smits T.H."/>
            <person name="Bagheri H.C."/>
        </authorList>
    </citation>
    <scope>NUCLEOTIDE SEQUENCE [LARGE SCALE GENOMIC DNA]</scope>
    <source>
        <strain evidence="3">BUZ 2T</strain>
    </source>
</reference>
<dbReference type="GO" id="GO:0005829">
    <property type="term" value="C:cytosol"/>
    <property type="evidence" value="ECO:0007669"/>
    <property type="project" value="TreeGrafter"/>
</dbReference>
<name>I0K688_9BACT</name>
<dbReference type="PROSITE" id="PS50042">
    <property type="entry name" value="CNMP_BINDING_3"/>
    <property type="match status" value="1"/>
</dbReference>
<dbReference type="RefSeq" id="WP_015330740.1">
    <property type="nucleotide sequence ID" value="NC_020054.1"/>
</dbReference>
<dbReference type="EMBL" id="HE796683">
    <property type="protein sequence ID" value="CCG99641.1"/>
    <property type="molecule type" value="Genomic_DNA"/>
</dbReference>
<dbReference type="AlphaFoldDB" id="I0K688"/>